<evidence type="ECO:0000256" key="1">
    <source>
        <dbReference type="SAM" id="Phobius"/>
    </source>
</evidence>
<keyword evidence="1" id="KW-1133">Transmembrane helix</keyword>
<dbReference type="HOGENOM" id="CLU_1683368_0_0_11"/>
<keyword evidence="1" id="KW-0472">Membrane</keyword>
<proteinExistence type="predicted"/>
<dbReference type="STRING" id="1229780.BN381_130346"/>
<evidence type="ECO:0000313" key="3">
    <source>
        <dbReference type="Proteomes" id="UP000018291"/>
    </source>
</evidence>
<keyword evidence="1" id="KW-0812">Transmembrane</keyword>
<organism evidence="2 3">
    <name type="scientific">Candidatus Neomicrothrix parvicella RN1</name>
    <dbReference type="NCBI Taxonomy" id="1229780"/>
    <lineage>
        <taxon>Bacteria</taxon>
        <taxon>Bacillati</taxon>
        <taxon>Actinomycetota</taxon>
        <taxon>Acidimicrobiia</taxon>
        <taxon>Acidimicrobiales</taxon>
        <taxon>Microthrixaceae</taxon>
        <taxon>Candidatus Neomicrothrix</taxon>
    </lineage>
</organism>
<dbReference type="EMBL" id="CANL01000005">
    <property type="protein sequence ID" value="CCM62788.1"/>
    <property type="molecule type" value="Genomic_DNA"/>
</dbReference>
<feature type="transmembrane region" description="Helical" evidence="1">
    <location>
        <begin position="6"/>
        <end position="23"/>
    </location>
</feature>
<sequence length="156" mass="18008">MTAGQVALFLWVSSFVVPVRYLYRRLRRVRVEVSLNDLRTRGVDVSLPSDWLGATCCAGFELGDSAWFRGRERCHLWVHHDYVALVSEGGRPSFALRRSDLVRLHWSPEGRSYSPYPYIRFQVVGGKWLERQFNTTESTMQLFESIAQADLPLVVQ</sequence>
<keyword evidence="3" id="KW-1185">Reference proteome</keyword>
<accession>R4YXB0</accession>
<dbReference type="AlphaFoldDB" id="R4YXB0"/>
<evidence type="ECO:0000313" key="2">
    <source>
        <dbReference type="EMBL" id="CCM62788.1"/>
    </source>
</evidence>
<protein>
    <submittedName>
        <fullName evidence="2">Uncharacterized protein</fullName>
    </submittedName>
</protein>
<comment type="caution">
    <text evidence="2">The sequence shown here is derived from an EMBL/GenBank/DDBJ whole genome shotgun (WGS) entry which is preliminary data.</text>
</comment>
<gene>
    <name evidence="2" type="ORF">BN381_130346</name>
</gene>
<reference evidence="2 3" key="1">
    <citation type="journal article" date="2013" name="ISME J.">
        <title>Metabolic model for the filamentous 'Candidatus Microthrix parvicella' based on genomic and metagenomic analyses.</title>
        <authorList>
            <person name="Jon McIlroy S."/>
            <person name="Kristiansen R."/>
            <person name="Albertsen M."/>
            <person name="Michael Karst S."/>
            <person name="Rossetti S."/>
            <person name="Lund Nielsen J."/>
            <person name="Tandoi V."/>
            <person name="James Seviour R."/>
            <person name="Nielsen P.H."/>
        </authorList>
    </citation>
    <scope>NUCLEOTIDE SEQUENCE [LARGE SCALE GENOMIC DNA]</scope>
    <source>
        <strain evidence="2 3">RN1</strain>
    </source>
</reference>
<dbReference type="Proteomes" id="UP000018291">
    <property type="component" value="Unassembled WGS sequence"/>
</dbReference>
<name>R4YXB0_9ACTN</name>